<evidence type="ECO:0008006" key="3">
    <source>
        <dbReference type="Google" id="ProtNLM"/>
    </source>
</evidence>
<dbReference type="KEGG" id="lacs:H4075_13785"/>
<dbReference type="Gene3D" id="2.60.40.10">
    <property type="entry name" value="Immunoglobulins"/>
    <property type="match status" value="1"/>
</dbReference>
<proteinExistence type="predicted"/>
<dbReference type="InterPro" id="IPR013783">
    <property type="entry name" value="Ig-like_fold"/>
</dbReference>
<reference evidence="2" key="1">
    <citation type="submission" date="2020-08" db="EMBL/GenBank/DDBJ databases">
        <title>Lacibacter sp. S13-6-6 genome sequencing.</title>
        <authorList>
            <person name="Jin L."/>
        </authorList>
    </citation>
    <scope>NUCLEOTIDE SEQUENCE [LARGE SCALE GENOMIC DNA]</scope>
    <source>
        <strain evidence="2">S13-6-6</strain>
    </source>
</reference>
<keyword evidence="2" id="KW-1185">Reference proteome</keyword>
<gene>
    <name evidence="1" type="ORF">H4075_13785</name>
</gene>
<dbReference type="EMBL" id="CP060007">
    <property type="protein sequence ID" value="QNA43151.1"/>
    <property type="molecule type" value="Genomic_DNA"/>
</dbReference>
<dbReference type="AlphaFoldDB" id="A0A7G5XCE8"/>
<name>A0A7G5XCE8_9BACT</name>
<accession>A0A7G5XCE8</accession>
<evidence type="ECO:0000313" key="1">
    <source>
        <dbReference type="EMBL" id="QNA43151.1"/>
    </source>
</evidence>
<protein>
    <recommendedName>
        <fullName evidence="3">CARDB domain-containing protein</fullName>
    </recommendedName>
</protein>
<dbReference type="RefSeq" id="WP_182801416.1">
    <property type="nucleotide sequence ID" value="NZ_CP060007.1"/>
</dbReference>
<sequence>MKKSIFPALFGMAWVMNSFSQIRIMERTTPIKMSPTTTTAAPTNLVQGKDLSVSIKSFQYDPANGGSLTATYVVRNNGTEPVDVNNISLQGYIENVSTLPTMTPADYPLNGKNYYAAGGTSLATFSTLLKGGEQIERVIRCFDLSKRMYLNTASNCNYVLVLDNDNKVNEANESNNMVTQPFRGYAGQYQPTVNPNLYYLTGAFLKIKTGSDSKEMESAVNIRLIPSTIKNLNDVTNEFVKTIAKNEKPLFSNLTETLMLLLNRPSTYTLQNPATNLTSFSLNGLGLVIEYKPNLFTDAWKIDQVEVVLHFKDANDYYHPTQGVITIPFTMPANTFLDGFAKRMLVCKADGNFNPASIKIIERISAY</sequence>
<evidence type="ECO:0000313" key="2">
    <source>
        <dbReference type="Proteomes" id="UP000515344"/>
    </source>
</evidence>
<organism evidence="1 2">
    <name type="scientific">Lacibacter sediminis</name>
    <dbReference type="NCBI Taxonomy" id="2760713"/>
    <lineage>
        <taxon>Bacteria</taxon>
        <taxon>Pseudomonadati</taxon>
        <taxon>Bacteroidota</taxon>
        <taxon>Chitinophagia</taxon>
        <taxon>Chitinophagales</taxon>
        <taxon>Chitinophagaceae</taxon>
        <taxon>Lacibacter</taxon>
    </lineage>
</organism>
<dbReference type="Proteomes" id="UP000515344">
    <property type="component" value="Chromosome"/>
</dbReference>